<protein>
    <submittedName>
        <fullName evidence="2">Uncharacterized protein</fullName>
    </submittedName>
</protein>
<evidence type="ECO:0000313" key="2">
    <source>
        <dbReference type="EMBL" id="NKZ03821.1"/>
    </source>
</evidence>
<feature type="compositionally biased region" description="Basic and acidic residues" evidence="1">
    <location>
        <begin position="1"/>
        <end position="18"/>
    </location>
</feature>
<dbReference type="Proteomes" id="UP000579250">
    <property type="component" value="Unassembled WGS sequence"/>
</dbReference>
<comment type="caution">
    <text evidence="2">The sequence shown here is derived from an EMBL/GenBank/DDBJ whole genome shotgun (WGS) entry which is preliminary data.</text>
</comment>
<organism evidence="2 3">
    <name type="scientific">Actinomadura latina</name>
    <dbReference type="NCBI Taxonomy" id="163603"/>
    <lineage>
        <taxon>Bacteria</taxon>
        <taxon>Bacillati</taxon>
        <taxon>Actinomycetota</taxon>
        <taxon>Actinomycetes</taxon>
        <taxon>Streptosporangiales</taxon>
        <taxon>Thermomonosporaceae</taxon>
        <taxon>Actinomadura</taxon>
    </lineage>
</organism>
<dbReference type="RefSeq" id="WP_157438107.1">
    <property type="nucleotide sequence ID" value="NZ_JAAXPI010000008.1"/>
</dbReference>
<keyword evidence="3" id="KW-1185">Reference proteome</keyword>
<gene>
    <name evidence="2" type="ORF">HGB48_08680</name>
</gene>
<feature type="compositionally biased region" description="Basic and acidic residues" evidence="1">
    <location>
        <begin position="30"/>
        <end position="50"/>
    </location>
</feature>
<dbReference type="AlphaFoldDB" id="A0A846YUP3"/>
<name>A0A846YUP3_9ACTN</name>
<dbReference type="EMBL" id="JAAXPI010000008">
    <property type="protein sequence ID" value="NKZ03821.1"/>
    <property type="molecule type" value="Genomic_DNA"/>
</dbReference>
<proteinExistence type="predicted"/>
<accession>A0A846YUP3</accession>
<feature type="region of interest" description="Disordered" evidence="1">
    <location>
        <begin position="1"/>
        <end position="57"/>
    </location>
</feature>
<evidence type="ECO:0000313" key="3">
    <source>
        <dbReference type="Proteomes" id="UP000579250"/>
    </source>
</evidence>
<sequence>MTERTPGESADEGMREPEEQVSGAPATGVEHTEEEFRPDSPEGRGGRMEDLSPDDFE</sequence>
<evidence type="ECO:0000256" key="1">
    <source>
        <dbReference type="SAM" id="MobiDB-lite"/>
    </source>
</evidence>
<reference evidence="2 3" key="1">
    <citation type="submission" date="2020-04" db="EMBL/GenBank/DDBJ databases">
        <title>MicrobeNet Type strains.</title>
        <authorList>
            <person name="Nicholson A.C."/>
        </authorList>
    </citation>
    <scope>NUCLEOTIDE SEQUENCE [LARGE SCALE GENOMIC DNA]</scope>
    <source>
        <strain evidence="2 3">ATCC BAA-277</strain>
    </source>
</reference>